<dbReference type="PANTHER" id="PTHR44845">
    <property type="entry name" value="CARRIER DOMAIN-CONTAINING PROTEIN"/>
    <property type="match status" value="1"/>
</dbReference>
<reference evidence="4 5" key="1">
    <citation type="submission" date="2024-02" db="EMBL/GenBank/DDBJ databases">
        <title>Characterization of antibiotic resistant novel bacterial strains and their environmental applications.</title>
        <authorList>
            <person name="Manzoor S."/>
            <person name="Abbas S."/>
            <person name="Arshad M."/>
            <person name="Li W.J."/>
            <person name="Ahmed I."/>
        </authorList>
    </citation>
    <scope>NUCLEOTIDE SEQUENCE [LARGE SCALE GENOMIC DNA]</scope>
    <source>
        <strain evidence="4 5">KACC 15558</strain>
    </source>
</reference>
<evidence type="ECO:0000256" key="1">
    <source>
        <dbReference type="ARBA" id="ARBA00022450"/>
    </source>
</evidence>
<dbReference type="CDD" id="cd05235">
    <property type="entry name" value="SDR_e1"/>
    <property type="match status" value="1"/>
</dbReference>
<dbReference type="NCBIfam" id="TIGR01746">
    <property type="entry name" value="Thioester-redct"/>
    <property type="match status" value="1"/>
</dbReference>
<evidence type="ECO:0000313" key="4">
    <source>
        <dbReference type="EMBL" id="GAA5342385.1"/>
    </source>
</evidence>
<dbReference type="SUPFAM" id="SSF47336">
    <property type="entry name" value="ACP-like"/>
    <property type="match status" value="1"/>
</dbReference>
<proteinExistence type="predicted"/>
<organism evidence="4 5">
    <name type="scientific">Brevibacterium ammoniilyticum</name>
    <dbReference type="NCBI Taxonomy" id="1046555"/>
    <lineage>
        <taxon>Bacteria</taxon>
        <taxon>Bacillati</taxon>
        <taxon>Actinomycetota</taxon>
        <taxon>Actinomycetes</taxon>
        <taxon>Micrococcales</taxon>
        <taxon>Brevibacteriaceae</taxon>
        <taxon>Brevibacterium</taxon>
    </lineage>
</organism>
<dbReference type="InterPro" id="IPR010080">
    <property type="entry name" value="Thioester_reductase-like_dom"/>
</dbReference>
<name>A0ABP9U478_9MICO</name>
<keyword evidence="2" id="KW-0597">Phosphoprotein</keyword>
<dbReference type="PROSITE" id="PS50075">
    <property type="entry name" value="CARRIER"/>
    <property type="match status" value="1"/>
</dbReference>
<dbReference type="SUPFAM" id="SSF51735">
    <property type="entry name" value="NAD(P)-binding Rossmann-fold domains"/>
    <property type="match status" value="1"/>
</dbReference>
<dbReference type="Pfam" id="PF00501">
    <property type="entry name" value="AMP-binding"/>
    <property type="match status" value="1"/>
</dbReference>
<dbReference type="Proteomes" id="UP001498935">
    <property type="component" value="Unassembled WGS sequence"/>
</dbReference>
<comment type="caution">
    <text evidence="4">The sequence shown here is derived from an EMBL/GenBank/DDBJ whole genome shotgun (WGS) entry which is preliminary data.</text>
</comment>
<dbReference type="InterPro" id="IPR042099">
    <property type="entry name" value="ANL_N_sf"/>
</dbReference>
<dbReference type="Pfam" id="PF13193">
    <property type="entry name" value="AMP-binding_C"/>
    <property type="match status" value="1"/>
</dbReference>
<dbReference type="InterPro" id="IPR000873">
    <property type="entry name" value="AMP-dep_synth/lig_dom"/>
</dbReference>
<gene>
    <name evidence="4" type="ORF">KACC15558_34260</name>
</gene>
<dbReference type="InterPro" id="IPR013120">
    <property type="entry name" value="FAR_NAD-bd"/>
</dbReference>
<evidence type="ECO:0000256" key="2">
    <source>
        <dbReference type="ARBA" id="ARBA00022553"/>
    </source>
</evidence>
<dbReference type="InterPro" id="IPR036291">
    <property type="entry name" value="NAD(P)-bd_dom_sf"/>
</dbReference>
<dbReference type="Gene3D" id="3.30.300.30">
    <property type="match status" value="1"/>
</dbReference>
<dbReference type="PROSITE" id="PS00455">
    <property type="entry name" value="AMP_BINDING"/>
    <property type="match status" value="1"/>
</dbReference>
<dbReference type="RefSeq" id="WP_342039103.1">
    <property type="nucleotide sequence ID" value="NZ_BAABBK010000025.1"/>
</dbReference>
<evidence type="ECO:0000259" key="3">
    <source>
        <dbReference type="PROSITE" id="PS50075"/>
    </source>
</evidence>
<keyword evidence="1" id="KW-0596">Phosphopantetheine</keyword>
<dbReference type="Pfam" id="PF00550">
    <property type="entry name" value="PP-binding"/>
    <property type="match status" value="1"/>
</dbReference>
<dbReference type="Gene3D" id="3.40.50.720">
    <property type="entry name" value="NAD(P)-binding Rossmann-like Domain"/>
    <property type="match status" value="1"/>
</dbReference>
<dbReference type="InterPro" id="IPR036736">
    <property type="entry name" value="ACP-like_sf"/>
</dbReference>
<dbReference type="PANTHER" id="PTHR44845:SF6">
    <property type="entry name" value="BETA-ALANINE-ACTIVATING ENZYME"/>
    <property type="match status" value="1"/>
</dbReference>
<dbReference type="Gene3D" id="1.10.1200.10">
    <property type="entry name" value="ACP-like"/>
    <property type="match status" value="1"/>
</dbReference>
<dbReference type="SUPFAM" id="SSF56801">
    <property type="entry name" value="Acetyl-CoA synthetase-like"/>
    <property type="match status" value="1"/>
</dbReference>
<dbReference type="InterPro" id="IPR009081">
    <property type="entry name" value="PP-bd_ACP"/>
</dbReference>
<dbReference type="InterPro" id="IPR020845">
    <property type="entry name" value="AMP-binding_CS"/>
</dbReference>
<dbReference type="InterPro" id="IPR045851">
    <property type="entry name" value="AMP-bd_C_sf"/>
</dbReference>
<dbReference type="InterPro" id="IPR025110">
    <property type="entry name" value="AMP-bd_C"/>
</dbReference>
<accession>A0ABP9U478</accession>
<keyword evidence="5" id="KW-1185">Reference proteome</keyword>
<feature type="domain" description="Carrier" evidence="3">
    <location>
        <begin position="502"/>
        <end position="582"/>
    </location>
</feature>
<dbReference type="Pfam" id="PF07993">
    <property type="entry name" value="NAD_binding_4"/>
    <property type="match status" value="1"/>
</dbReference>
<dbReference type="Gene3D" id="3.40.50.12780">
    <property type="entry name" value="N-terminal domain of ligase-like"/>
    <property type="match status" value="1"/>
</dbReference>
<dbReference type="EMBL" id="BAABNP010000024">
    <property type="protein sequence ID" value="GAA5342385.1"/>
    <property type="molecule type" value="Genomic_DNA"/>
</dbReference>
<sequence>MQRPTTTYILDQIALHAQEQPDATAIEHGSRRVTYGELPSLIHREASVLREFGFPAGSPVMVALPRGPEQVVTMLALWSAGLAFLPVDPSDPAARLAEIHNATGAVATILASEDPAAGAGATRLDVHDSAARSSGGLAASAYVIFTSGSTGTPKGVVASHEAFVSLIALLVERYAITPADRVLQFAAPTFDTALEQIGVTLAAGAALIQPDSLWAPSEFANLLVRHRVSVMDLTPSYWRAVAAFESASLPHDTDQVRLVILGGAAVSNQDLLSVHDRYGQARIINAYGLSETGITSCLSEPDMTTLSPEGPAAVGKAVPGAVVAILDENHVPIPSGMTGNVAIGGRLAIGSLTDNGQLATLDTTQFAGQPVYLTGDTGHLNAEDALVVDGRADRQLKVRGFRISPDEVEDVLRRSHAISDVAVIADTTSLQLHAFYTVTPGHADPGSDALVATAKQALPAYSVPHRAVVLDALPQTTHGKTDYRALAAFLTSNSADAATPYELRSSIERAIAGVWTEVLGISTEQLGASFFDVGGTSITAAELVARTRSSLGIHVRFVRGLIERLLTTPTFPAYCAAVEEARAGVLQAEEMPREAMTADLRRPATPTLQPLAESELTSSSVILLTGATGFLGAHLLPRLLAHTPARVACLVRADTEDAARERLRGAWKKYDSAPDVPDDAFDRIEIVLGDLGLPSLGMSASEFDALAARTSMVFHSGGLVNFIYPYAEMKHANVDGTYELLRLAAYRGAAFHHVSTMAVIAGHGAVEDRFVREDDPLDHLDQLGVGYVESKWMAEHHVRKAADAGLPVAIYRAADISGHSLRGTWNTTTEMCCMKRFIRDIAAIPVAELPMDYTPVDVFADAMVHIATTQPANGRVFHLTNPHKSHISVLRDRLHARGHEVGELAWPDWVAQMIDLAVANPQHPMTPFAPLFIDRSPNGKMSVAEMYLEDTYPEFSRTNVEDALDGTDITFPQVDGPLIDRYLDFLERAEFL</sequence>
<protein>
    <recommendedName>
        <fullName evidence="3">Carrier domain-containing protein</fullName>
    </recommendedName>
</protein>
<evidence type="ECO:0000313" key="5">
    <source>
        <dbReference type="Proteomes" id="UP001498935"/>
    </source>
</evidence>